<dbReference type="Pfam" id="PF13276">
    <property type="entry name" value="HTH_21"/>
    <property type="match status" value="1"/>
</dbReference>
<dbReference type="RefSeq" id="WP_183861365.1">
    <property type="nucleotide sequence ID" value="NZ_JACHFH010000017.1"/>
</dbReference>
<organism evidence="3 4">
    <name type="scientific">Pectinatus brassicae</name>
    <dbReference type="NCBI Taxonomy" id="862415"/>
    <lineage>
        <taxon>Bacteria</taxon>
        <taxon>Bacillati</taxon>
        <taxon>Bacillota</taxon>
        <taxon>Negativicutes</taxon>
        <taxon>Selenomonadales</taxon>
        <taxon>Selenomonadaceae</taxon>
        <taxon>Pectinatus</taxon>
    </lineage>
</organism>
<dbReference type="Pfam" id="PF00665">
    <property type="entry name" value="rve"/>
    <property type="match status" value="1"/>
</dbReference>
<reference evidence="3 4" key="1">
    <citation type="submission" date="2020-08" db="EMBL/GenBank/DDBJ databases">
        <title>Genomic Encyclopedia of Type Strains, Phase IV (KMG-IV): sequencing the most valuable type-strain genomes for metagenomic binning, comparative biology and taxonomic classification.</title>
        <authorList>
            <person name="Goeker M."/>
        </authorList>
    </citation>
    <scope>NUCLEOTIDE SEQUENCE [LARGE SCALE GENOMIC DNA]</scope>
    <source>
        <strain evidence="3 4">DSM 24661</strain>
    </source>
</reference>
<dbReference type="PANTHER" id="PTHR46889:SF4">
    <property type="entry name" value="TRANSPOSASE INSO FOR INSERTION SEQUENCE ELEMENT IS911B-RELATED"/>
    <property type="match status" value="1"/>
</dbReference>
<comment type="caution">
    <text evidence="3">The sequence shown here is derived from an EMBL/GenBank/DDBJ whole genome shotgun (WGS) entry which is preliminary data.</text>
</comment>
<dbReference type="Pfam" id="PF13333">
    <property type="entry name" value="rve_2"/>
    <property type="match status" value="1"/>
</dbReference>
<gene>
    <name evidence="3" type="ORF">HNR32_001584</name>
</gene>
<proteinExistence type="predicted"/>
<protein>
    <submittedName>
        <fullName evidence="3">Putative transposase</fullName>
    </submittedName>
</protein>
<dbReference type="InterPro" id="IPR025948">
    <property type="entry name" value="HTH-like_dom"/>
</dbReference>
<evidence type="ECO:0000259" key="2">
    <source>
        <dbReference type="PROSITE" id="PS50994"/>
    </source>
</evidence>
<dbReference type="InterPro" id="IPR001584">
    <property type="entry name" value="Integrase_cat-core"/>
</dbReference>
<dbReference type="EMBL" id="JACHFH010000017">
    <property type="protein sequence ID" value="MBB5336436.1"/>
    <property type="molecule type" value="Genomic_DNA"/>
</dbReference>
<dbReference type="Proteomes" id="UP000559117">
    <property type="component" value="Unassembled WGS sequence"/>
</dbReference>
<evidence type="ECO:0000256" key="1">
    <source>
        <dbReference type="ARBA" id="ARBA00002286"/>
    </source>
</evidence>
<sequence>MIQRDNELSIRRQCELLRLNRSGLYYNAILPDATAVEFEESLMARIDHWHTRCPYLGSRKIIIKLLEDGFPVCRKTVRRLMLKVGIYAVYPKSNLSKRNFKEAIVPYLLRDYTASYPNQVWSIDITYIPMPHGHMYLTAIIDWYSRRLVGHYLSDTLDATSVIYTVKETVKKCGIPAIINSDQGSQFTSDDYKALLHSLNIRQSMDGRSRWADNIMIERWFRSLKTEQLYPNEYHSPRELRQLINTYVDDYNNIRPHQALGYKVPNDFYFGSFAA</sequence>
<evidence type="ECO:0000313" key="4">
    <source>
        <dbReference type="Proteomes" id="UP000559117"/>
    </source>
</evidence>
<dbReference type="PROSITE" id="PS50994">
    <property type="entry name" value="INTEGRASE"/>
    <property type="match status" value="1"/>
</dbReference>
<dbReference type="Gene3D" id="3.30.420.10">
    <property type="entry name" value="Ribonuclease H-like superfamily/Ribonuclease H"/>
    <property type="match status" value="1"/>
</dbReference>
<dbReference type="InterPro" id="IPR048020">
    <property type="entry name" value="Transpos_IS3"/>
</dbReference>
<dbReference type="InterPro" id="IPR050900">
    <property type="entry name" value="Transposase_IS3/IS150/IS904"/>
</dbReference>
<dbReference type="GO" id="GO:0003676">
    <property type="term" value="F:nucleic acid binding"/>
    <property type="evidence" value="ECO:0007669"/>
    <property type="project" value="InterPro"/>
</dbReference>
<keyword evidence="4" id="KW-1185">Reference proteome</keyword>
<dbReference type="GO" id="GO:0015074">
    <property type="term" value="P:DNA integration"/>
    <property type="evidence" value="ECO:0007669"/>
    <property type="project" value="InterPro"/>
</dbReference>
<comment type="function">
    <text evidence="1">Involved in the transposition of the insertion sequence.</text>
</comment>
<dbReference type="InterPro" id="IPR012337">
    <property type="entry name" value="RNaseH-like_sf"/>
</dbReference>
<dbReference type="NCBIfam" id="NF033516">
    <property type="entry name" value="transpos_IS3"/>
    <property type="match status" value="1"/>
</dbReference>
<accession>A0A840UH39</accession>
<dbReference type="AlphaFoldDB" id="A0A840UH39"/>
<dbReference type="InterPro" id="IPR036397">
    <property type="entry name" value="RNaseH_sf"/>
</dbReference>
<dbReference type="SUPFAM" id="SSF53098">
    <property type="entry name" value="Ribonuclease H-like"/>
    <property type="match status" value="1"/>
</dbReference>
<feature type="domain" description="Integrase catalytic" evidence="2">
    <location>
        <begin position="113"/>
        <end position="273"/>
    </location>
</feature>
<dbReference type="PANTHER" id="PTHR46889">
    <property type="entry name" value="TRANSPOSASE INSF FOR INSERTION SEQUENCE IS3B-RELATED"/>
    <property type="match status" value="1"/>
</dbReference>
<name>A0A840UH39_9FIRM</name>
<evidence type="ECO:0000313" key="3">
    <source>
        <dbReference type="EMBL" id="MBB5336436.1"/>
    </source>
</evidence>